<feature type="binding site" evidence="16">
    <location>
        <position position="209"/>
    </location>
    <ligand>
        <name>thiamine diphosphate</name>
        <dbReference type="ChEBI" id="CHEBI:58937"/>
    </ligand>
</feature>
<keyword evidence="8 17" id="KW-0479">Metal-binding</keyword>
<feature type="active site" description="Proton donor" evidence="14">
    <location>
        <position position="431"/>
    </location>
</feature>
<feature type="domain" description="Transketolase-like pyrimidine-binding" evidence="19">
    <location>
        <begin position="374"/>
        <end position="544"/>
    </location>
</feature>
<dbReference type="EMBL" id="CWGJ01000005">
    <property type="protein sequence ID" value="CRX37636.1"/>
    <property type="molecule type" value="Genomic_DNA"/>
</dbReference>
<dbReference type="CDD" id="cd07033">
    <property type="entry name" value="TPP_PYR_DXS_TK_like"/>
    <property type="match status" value="1"/>
</dbReference>
<feature type="binding site" evidence="15">
    <location>
        <position position="539"/>
    </location>
    <ligand>
        <name>substrate</name>
    </ligand>
</feature>
<evidence type="ECO:0000256" key="10">
    <source>
        <dbReference type="ARBA" id="ARBA00022842"/>
    </source>
</evidence>
<dbReference type="PROSITE" id="PS00801">
    <property type="entry name" value="TRANSKETOLASE_1"/>
    <property type="match status" value="1"/>
</dbReference>
<dbReference type="InterPro" id="IPR005474">
    <property type="entry name" value="Transketolase_N"/>
</dbReference>
<evidence type="ECO:0000256" key="2">
    <source>
        <dbReference type="ARBA" id="ARBA00001936"/>
    </source>
</evidence>
<keyword evidence="11 16" id="KW-0786">Thiamine pyrophosphate</keyword>
<protein>
    <recommendedName>
        <fullName evidence="6 13">Transketolase</fullName>
        <ecNumber evidence="6 13">2.2.1.1</ecNumber>
    </recommendedName>
</protein>
<proteinExistence type="inferred from homology"/>
<dbReference type="NCBIfam" id="TIGR00232">
    <property type="entry name" value="tktlase_bact"/>
    <property type="match status" value="1"/>
</dbReference>
<gene>
    <name evidence="20" type="primary">tkt</name>
    <name evidence="20" type="ORF">ELAC_0275</name>
</gene>
<evidence type="ECO:0000256" key="12">
    <source>
        <dbReference type="ARBA" id="ARBA00049473"/>
    </source>
</evidence>
<dbReference type="SUPFAM" id="SSF52518">
    <property type="entry name" value="Thiamin diphosphate-binding fold (THDP-binding)"/>
    <property type="match status" value="2"/>
</dbReference>
<evidence type="ECO:0000256" key="5">
    <source>
        <dbReference type="ARBA" id="ARBA00011738"/>
    </source>
</evidence>
<dbReference type="FunFam" id="3.40.50.970:FF:000045">
    <property type="entry name" value="Transketolase"/>
    <property type="match status" value="1"/>
</dbReference>
<dbReference type="InterPro" id="IPR005478">
    <property type="entry name" value="Transketolase_bac-like"/>
</dbReference>
<keyword evidence="10 17" id="KW-0460">Magnesium</keyword>
<feature type="binding site" evidence="16">
    <location>
        <position position="180"/>
    </location>
    <ligand>
        <name>thiamine diphosphate</name>
        <dbReference type="ChEBI" id="CHEBI:58937"/>
    </ligand>
</feature>
<feature type="binding site" evidence="16">
    <location>
        <position position="284"/>
    </location>
    <ligand>
        <name>thiamine diphosphate</name>
        <dbReference type="ChEBI" id="CHEBI:58937"/>
    </ligand>
</feature>
<feature type="site" description="Important for catalytic activity" evidence="18">
    <location>
        <position position="50"/>
    </location>
</feature>
<dbReference type="CDD" id="cd02012">
    <property type="entry name" value="TPP_TK"/>
    <property type="match status" value="1"/>
</dbReference>
<comment type="subunit">
    <text evidence="5">Homodimer.</text>
</comment>
<sequence>METQQMKGSGMNMPNDIPALDSETKANLAKIAAAVRVLSIDAVQKANSGHPGLPLGCAEIGAYLYGIAMRHNPKHSSWINRDRFILSAGHGSMWLYSLLHLSGFKVTLEDIKNFRQLHSITPGHPESHETDGVETTTGPLGQGIGNASGQALGLKLLAAKFNTEKQSLFDSKVYCLVGDGDIMEGVSSEVSSLSGHLCLNNLIVIYDANKVSLDGPLSDSCSENTKERYKAYGFEVFEMDGHDFDDIHRTMTLARKDQKQPRLIIARTIIGKGSPNRAGTSKVHGSPLGPDELKLTKEALGLPLEPFYVSQSVYDYFAKKLKEQEALEEAWNKKFAAWKQENPALFDEFVKMQEKSLPTDIEERLYKIEIKNPIAGRNASNAVIQELCKTMPFIYGGSADLSCSDMTWIKEADAVKPGSFKGRNIKFGVREFGMATMATGMAETGMIIPYIGTFLTFSDYMRNAIRLASLMKVQVVYQFTHDSIFLGEDGPTHQSIEHYAALRAIPNLHFIRPGDSNEVKMAWLAALTYKGPTALSLSRQNLPELKETKVPYSQGMGRGAYIVMKETRKPDYMLVATGSELSLALDIAKELEKLGKSVRVISMPCFEIFEEQDASYKESVFGGDLGKRVSIEAGVEFGWHKYIGREGIAISMDTFGLSAPAPELAEEFGFTVPSILERIL</sequence>
<feature type="binding site" evidence="15">
    <location>
        <position position="377"/>
    </location>
    <ligand>
        <name>substrate</name>
    </ligand>
</feature>
<feature type="binding site" evidence="16">
    <location>
        <position position="90"/>
    </location>
    <ligand>
        <name>thiamine diphosphate</name>
        <dbReference type="ChEBI" id="CHEBI:58937"/>
    </ligand>
</feature>
<dbReference type="GO" id="GO:0004802">
    <property type="term" value="F:transketolase activity"/>
    <property type="evidence" value="ECO:0007669"/>
    <property type="project" value="UniProtKB-UniRule"/>
</dbReference>
<feature type="binding site" evidence="16">
    <location>
        <begin position="138"/>
        <end position="140"/>
    </location>
    <ligand>
        <name>thiamine diphosphate</name>
        <dbReference type="ChEBI" id="CHEBI:58937"/>
    </ligand>
</feature>
<comment type="cofactor">
    <cofactor evidence="16">
        <name>thiamine diphosphate</name>
        <dbReference type="ChEBI" id="CHEBI:58937"/>
    </cofactor>
    <text evidence="16">Binds 1 thiamine pyrophosphate per subunit. During the reaction, the substrate forms a covalent intermediate with the cofactor.</text>
</comment>
<dbReference type="GO" id="GO:0046872">
    <property type="term" value="F:metal ion binding"/>
    <property type="evidence" value="ECO:0007669"/>
    <property type="project" value="UniProtKB-KW"/>
</dbReference>
<comment type="similarity">
    <text evidence="4">Belongs to the transketolase family.</text>
</comment>
<evidence type="ECO:0000256" key="18">
    <source>
        <dbReference type="PIRSR" id="PIRSR605478-5"/>
    </source>
</evidence>
<feature type="binding site" evidence="15">
    <location>
        <position position="50"/>
    </location>
    <ligand>
        <name>substrate</name>
    </ligand>
</feature>
<evidence type="ECO:0000256" key="1">
    <source>
        <dbReference type="ARBA" id="ARBA00001913"/>
    </source>
</evidence>
<evidence type="ECO:0000256" key="4">
    <source>
        <dbReference type="ARBA" id="ARBA00007131"/>
    </source>
</evidence>
<dbReference type="SUPFAM" id="SSF52922">
    <property type="entry name" value="TK C-terminal domain-like"/>
    <property type="match status" value="1"/>
</dbReference>
<feature type="binding site" evidence="16">
    <location>
        <position position="457"/>
    </location>
    <ligand>
        <name>thiamine diphosphate</name>
        <dbReference type="ChEBI" id="CHEBI:58937"/>
    </ligand>
</feature>
<dbReference type="SMART" id="SM00861">
    <property type="entry name" value="Transket_pyr"/>
    <property type="match status" value="1"/>
</dbReference>
<dbReference type="GO" id="GO:0006098">
    <property type="term" value="P:pentose-phosphate shunt"/>
    <property type="evidence" value="ECO:0007669"/>
    <property type="project" value="TreeGrafter"/>
</dbReference>
<dbReference type="AlphaFoldDB" id="A0A0H5DN31"/>
<dbReference type="Proteomes" id="UP000220251">
    <property type="component" value="Unassembled WGS sequence"/>
</dbReference>
<name>A0A0H5DN31_9BACT</name>
<dbReference type="InterPro" id="IPR005475">
    <property type="entry name" value="Transketolase-like_Pyr-bd"/>
</dbReference>
<comment type="catalytic activity">
    <reaction evidence="12">
        <text>D-sedoheptulose 7-phosphate + D-glyceraldehyde 3-phosphate = aldehydo-D-ribose 5-phosphate + D-xylulose 5-phosphate</text>
        <dbReference type="Rhea" id="RHEA:10508"/>
        <dbReference type="ChEBI" id="CHEBI:57483"/>
        <dbReference type="ChEBI" id="CHEBI:57737"/>
        <dbReference type="ChEBI" id="CHEBI:58273"/>
        <dbReference type="ChEBI" id="CHEBI:59776"/>
        <dbReference type="EC" id="2.2.1.1"/>
    </reaction>
</comment>
<dbReference type="Gene3D" id="3.40.50.920">
    <property type="match status" value="1"/>
</dbReference>
<dbReference type="PANTHER" id="PTHR43522:SF2">
    <property type="entry name" value="TRANSKETOLASE 1-RELATED"/>
    <property type="match status" value="1"/>
</dbReference>
<feature type="binding site" evidence="15">
    <location>
        <position position="284"/>
    </location>
    <ligand>
        <name>substrate</name>
    </ligand>
</feature>
<feature type="binding site" evidence="17">
    <location>
        <position position="209"/>
    </location>
    <ligand>
        <name>Mg(2+)</name>
        <dbReference type="ChEBI" id="CHEBI:18420"/>
    </ligand>
</feature>
<dbReference type="Pfam" id="PF02779">
    <property type="entry name" value="Transket_pyr"/>
    <property type="match status" value="1"/>
</dbReference>
<feature type="site" description="Important for catalytic activity" evidence="18">
    <location>
        <position position="284"/>
    </location>
</feature>
<evidence type="ECO:0000256" key="8">
    <source>
        <dbReference type="ARBA" id="ARBA00022723"/>
    </source>
</evidence>
<evidence type="ECO:0000256" key="15">
    <source>
        <dbReference type="PIRSR" id="PIRSR605478-2"/>
    </source>
</evidence>
<dbReference type="Pfam" id="PF22613">
    <property type="entry name" value="Transketolase_C_1"/>
    <property type="match status" value="1"/>
</dbReference>
<evidence type="ECO:0000259" key="19">
    <source>
        <dbReference type="SMART" id="SM00861"/>
    </source>
</evidence>
<dbReference type="InterPro" id="IPR009014">
    <property type="entry name" value="Transketo_C/PFOR_II"/>
</dbReference>
<keyword evidence="7 20" id="KW-0808">Transferase</keyword>
<dbReference type="Pfam" id="PF00456">
    <property type="entry name" value="Transketolase_N"/>
    <property type="match status" value="1"/>
</dbReference>
<feature type="binding site" evidence="15">
    <location>
        <position position="493"/>
    </location>
    <ligand>
        <name>substrate</name>
    </ligand>
</feature>
<dbReference type="InterPro" id="IPR033247">
    <property type="entry name" value="Transketolase_fam"/>
</dbReference>
<accession>A0A0H5DN31</accession>
<dbReference type="InterPro" id="IPR029061">
    <property type="entry name" value="THDP-binding"/>
</dbReference>
<evidence type="ECO:0000256" key="6">
    <source>
        <dbReference type="ARBA" id="ARBA00013152"/>
    </source>
</evidence>
<evidence type="ECO:0000256" key="11">
    <source>
        <dbReference type="ARBA" id="ARBA00023052"/>
    </source>
</evidence>
<evidence type="ECO:0000256" key="16">
    <source>
        <dbReference type="PIRSR" id="PIRSR605478-3"/>
    </source>
</evidence>
<dbReference type="FunFam" id="3.40.50.920:FF:000003">
    <property type="entry name" value="Transketolase"/>
    <property type="match status" value="1"/>
</dbReference>
<dbReference type="PANTHER" id="PTHR43522">
    <property type="entry name" value="TRANSKETOLASE"/>
    <property type="match status" value="1"/>
</dbReference>
<evidence type="ECO:0000256" key="3">
    <source>
        <dbReference type="ARBA" id="ARBA00001941"/>
    </source>
</evidence>
<dbReference type="EC" id="2.2.1.1" evidence="6 13"/>
<feature type="binding site" evidence="15">
    <location>
        <position position="489"/>
    </location>
    <ligand>
        <name>substrate</name>
    </ligand>
</feature>
<dbReference type="Gene3D" id="3.40.50.970">
    <property type="match status" value="2"/>
</dbReference>
<feature type="binding site" evidence="15">
    <location>
        <position position="481"/>
    </location>
    <ligand>
        <name>substrate</name>
    </ligand>
</feature>
<reference evidence="21" key="1">
    <citation type="submission" date="2015-06" db="EMBL/GenBank/DDBJ databases">
        <authorList>
            <person name="Bertelli C."/>
        </authorList>
    </citation>
    <scope>NUCLEOTIDE SEQUENCE [LARGE SCALE GENOMIC DNA]</scope>
    <source>
        <strain evidence="21">CRIB-30</strain>
    </source>
</reference>
<dbReference type="GO" id="GO:0005829">
    <property type="term" value="C:cytosol"/>
    <property type="evidence" value="ECO:0007669"/>
    <property type="project" value="TreeGrafter"/>
</dbReference>
<dbReference type="InterPro" id="IPR055152">
    <property type="entry name" value="Transketolase-like_C_2"/>
</dbReference>
<feature type="binding site" evidence="17">
    <location>
        <position position="211"/>
    </location>
    <ligand>
        <name>Mg(2+)</name>
        <dbReference type="ChEBI" id="CHEBI:18420"/>
    </ligand>
</feature>
<evidence type="ECO:0000256" key="13">
    <source>
        <dbReference type="NCBIfam" id="TIGR00232"/>
    </source>
</evidence>
<feature type="binding site" evidence="17">
    <location>
        <position position="179"/>
    </location>
    <ligand>
        <name>Mg(2+)</name>
        <dbReference type="ChEBI" id="CHEBI:18420"/>
    </ligand>
</feature>
<dbReference type="InterPro" id="IPR049557">
    <property type="entry name" value="Transketolase_CS"/>
</dbReference>
<keyword evidence="9" id="KW-0106">Calcium</keyword>
<feature type="binding site" evidence="15">
    <location>
        <position position="404"/>
    </location>
    <ligand>
        <name>substrate</name>
    </ligand>
</feature>
<organism evidence="20 21">
    <name type="scientific">Estrella lausannensis</name>
    <dbReference type="NCBI Taxonomy" id="483423"/>
    <lineage>
        <taxon>Bacteria</taxon>
        <taxon>Pseudomonadati</taxon>
        <taxon>Chlamydiota</taxon>
        <taxon>Chlamydiia</taxon>
        <taxon>Parachlamydiales</taxon>
        <taxon>Candidatus Criblamydiaceae</taxon>
        <taxon>Estrella</taxon>
    </lineage>
</organism>
<comment type="cofactor">
    <cofactor evidence="1">
        <name>Ca(2+)</name>
        <dbReference type="ChEBI" id="CHEBI:29108"/>
    </cofactor>
</comment>
<evidence type="ECO:0000256" key="14">
    <source>
        <dbReference type="PIRSR" id="PIRSR605478-1"/>
    </source>
</evidence>
<comment type="cofactor">
    <cofactor evidence="2">
        <name>Mn(2+)</name>
        <dbReference type="ChEBI" id="CHEBI:29035"/>
    </cofactor>
</comment>
<dbReference type="FunFam" id="3.40.50.970:FF:000004">
    <property type="entry name" value="Transketolase"/>
    <property type="match status" value="1"/>
</dbReference>
<evidence type="ECO:0000256" key="17">
    <source>
        <dbReference type="PIRSR" id="PIRSR605478-4"/>
    </source>
</evidence>
<evidence type="ECO:0000256" key="9">
    <source>
        <dbReference type="ARBA" id="ARBA00022837"/>
    </source>
</evidence>
<comment type="cofactor">
    <cofactor evidence="3">
        <name>Co(2+)</name>
        <dbReference type="ChEBI" id="CHEBI:48828"/>
    </cofactor>
</comment>
<comment type="cofactor">
    <cofactor evidence="17">
        <name>Mg(2+)</name>
        <dbReference type="ChEBI" id="CHEBI:18420"/>
    </cofactor>
    <text evidence="17">Binds 1 Mg(2+) ion per subunit. Can also utilize other divalent metal cations, such as Ca(2+), Mn(2+) and Co(2+).</text>
</comment>
<evidence type="ECO:0000256" key="7">
    <source>
        <dbReference type="ARBA" id="ARBA00022679"/>
    </source>
</evidence>
<keyword evidence="21" id="KW-1185">Reference proteome</keyword>
<evidence type="ECO:0000313" key="20">
    <source>
        <dbReference type="EMBL" id="CRX37636.1"/>
    </source>
</evidence>
<evidence type="ECO:0000313" key="21">
    <source>
        <dbReference type="Proteomes" id="UP000220251"/>
    </source>
</evidence>